<feature type="transmembrane region" description="Helical" evidence="6">
    <location>
        <begin position="512"/>
        <end position="533"/>
    </location>
</feature>
<keyword evidence="4 6" id="KW-0472">Membrane</keyword>
<sequence>MEMMSIFILCIPLCMFLILGLFGKYMPHKVAGILGTLGMGVTMVLAYTVALTYFFSGSPEFINEAGERLQVVLFNYDWLQFTDKLVIRLGFLLDPISALLLVVITTVSFMVHLYSNGYMRDHHGVWETGFQRFYAFLSLFSFSMLGLVVATNIFQMYIFWELVGASSFLLIGFYYVKPSAVAACKKAFIVTRFADLGFLLGILALSFYGAKYGNFNFDFTSLTSSAVAGAANVFQIDLSTAEAVKNTFLNSPAPTFLGASVLTWALVLIFMGGMGKSAMLPLHIWLPDAMEGPTPVSALIHAATMVVAGVYLVARLFPLYLMETAALEIIVIVGALTALYAAMVACVQIDIKRVLAFSTISQIAFMMVSLGVARPEFHHGVGYMAGMFHLFTHAMFKALLFLCAGALIHAIGSNDYTAMHGLRKYMPVTHITFLIGCLAIAGIIPFAGFFSKDEILTACFGNSMLWYIWMSFVAGLTAFYMFRLYYLIFWWKEHKIPEGHHAPHDQAWTMTVPLVFLAAVSCVAGFVPFGNLVTWNGHPMFDSMSFFTNLEHLNWSVAAVSLAVAVVAILIATVMYKKENPAPARMKAALPALWRWCYHRFYWDELYLFITRNIIFDRICKPIAWFDRHIIDGTMDMFAAVTQRASFAIKGLQSGNVQFYVWLYLVGALLMATVVWICLL</sequence>
<evidence type="ECO:0000256" key="4">
    <source>
        <dbReference type="ARBA" id="ARBA00023136"/>
    </source>
</evidence>
<dbReference type="PANTHER" id="PTHR42829">
    <property type="entry name" value="NADH-UBIQUINONE OXIDOREDUCTASE CHAIN 5"/>
    <property type="match status" value="1"/>
</dbReference>
<feature type="transmembrane region" description="Helical" evidence="6">
    <location>
        <begin position="30"/>
        <end position="55"/>
    </location>
</feature>
<dbReference type="NCBIfam" id="TIGR01974">
    <property type="entry name" value="NDH_I_L"/>
    <property type="match status" value="1"/>
</dbReference>
<keyword evidence="3 6" id="KW-1133">Transmembrane helix</keyword>
<feature type="transmembrane region" description="Helical" evidence="6">
    <location>
        <begin position="354"/>
        <end position="374"/>
    </location>
</feature>
<protein>
    <submittedName>
        <fullName evidence="9">NADH-quinone oxidoreductase subunit L</fullName>
    </submittedName>
</protein>
<evidence type="ECO:0000256" key="3">
    <source>
        <dbReference type="ARBA" id="ARBA00022989"/>
    </source>
</evidence>
<dbReference type="EMBL" id="JBCLPP010000008">
    <property type="protein sequence ID" value="MEY8244760.1"/>
    <property type="molecule type" value="Genomic_DNA"/>
</dbReference>
<feature type="domain" description="NADH:quinone oxidoreductase/Mrp antiporter transmembrane" evidence="7">
    <location>
        <begin position="150"/>
        <end position="475"/>
    </location>
</feature>
<feature type="transmembrane region" description="Helical" evidence="6">
    <location>
        <begin position="553"/>
        <end position="576"/>
    </location>
</feature>
<dbReference type="PRINTS" id="PR01435">
    <property type="entry name" value="NPOXDRDTASE5"/>
</dbReference>
<evidence type="ECO:0000256" key="6">
    <source>
        <dbReference type="SAM" id="Phobius"/>
    </source>
</evidence>
<feature type="transmembrane region" description="Helical" evidence="6">
    <location>
        <begin position="6"/>
        <end position="23"/>
    </location>
</feature>
<dbReference type="InterPro" id="IPR001516">
    <property type="entry name" value="Proton_antipo_N"/>
</dbReference>
<accession>A0ABV4CX02</accession>
<feature type="transmembrane region" description="Helical" evidence="6">
    <location>
        <begin position="256"/>
        <end position="275"/>
    </location>
</feature>
<gene>
    <name evidence="9" type="primary">nuoL</name>
    <name evidence="9" type="ORF">AAK873_03885</name>
</gene>
<dbReference type="Proteomes" id="UP001565200">
    <property type="component" value="Unassembled WGS sequence"/>
</dbReference>
<name>A0ABV4CX02_9BACT</name>
<feature type="transmembrane region" description="Helical" evidence="6">
    <location>
        <begin position="394"/>
        <end position="413"/>
    </location>
</feature>
<keyword evidence="10" id="KW-1185">Reference proteome</keyword>
<feature type="transmembrane region" description="Helical" evidence="6">
    <location>
        <begin position="466"/>
        <end position="491"/>
    </location>
</feature>
<feature type="transmembrane region" description="Helical" evidence="6">
    <location>
        <begin position="157"/>
        <end position="176"/>
    </location>
</feature>
<feature type="transmembrane region" description="Helical" evidence="6">
    <location>
        <begin position="326"/>
        <end position="347"/>
    </location>
</feature>
<feature type="transmembrane region" description="Helical" evidence="6">
    <location>
        <begin position="296"/>
        <end position="314"/>
    </location>
</feature>
<evidence type="ECO:0000259" key="8">
    <source>
        <dbReference type="Pfam" id="PF00662"/>
    </source>
</evidence>
<dbReference type="PRINTS" id="PR01434">
    <property type="entry name" value="NADHDHGNASE5"/>
</dbReference>
<comment type="subcellular location">
    <subcellularLocation>
        <location evidence="1">Endomembrane system</location>
        <topology evidence="1">Multi-pass membrane protein</topology>
    </subcellularLocation>
    <subcellularLocation>
        <location evidence="5">Membrane</location>
        <topology evidence="5">Multi-pass membrane protein</topology>
    </subcellularLocation>
</comment>
<reference evidence="9 10" key="1">
    <citation type="submission" date="2024-03" db="EMBL/GenBank/DDBJ databases">
        <title>Mouse gut bacterial collection (mGBC) of GemPharmatech.</title>
        <authorList>
            <person name="He Y."/>
            <person name="Dong L."/>
            <person name="Wu D."/>
            <person name="Gao X."/>
            <person name="Lin Z."/>
        </authorList>
    </citation>
    <scope>NUCLEOTIDE SEQUENCE [LARGE SCALE GENOMIC DNA]</scope>
    <source>
        <strain evidence="9 10">54-13</strain>
    </source>
</reference>
<evidence type="ECO:0000256" key="5">
    <source>
        <dbReference type="RuleBase" id="RU000320"/>
    </source>
</evidence>
<dbReference type="Pfam" id="PF00662">
    <property type="entry name" value="Proton_antipo_N"/>
    <property type="match status" value="1"/>
</dbReference>
<comment type="caution">
    <text evidence="9">The sequence shown here is derived from an EMBL/GenBank/DDBJ whole genome shotgun (WGS) entry which is preliminary data.</text>
</comment>
<dbReference type="InterPro" id="IPR003945">
    <property type="entry name" value="NU5C-like"/>
</dbReference>
<evidence type="ECO:0000256" key="1">
    <source>
        <dbReference type="ARBA" id="ARBA00004127"/>
    </source>
</evidence>
<dbReference type="PANTHER" id="PTHR42829:SF2">
    <property type="entry name" value="NADH-UBIQUINONE OXIDOREDUCTASE CHAIN 5"/>
    <property type="match status" value="1"/>
</dbReference>
<proteinExistence type="predicted"/>
<evidence type="ECO:0000256" key="2">
    <source>
        <dbReference type="ARBA" id="ARBA00022692"/>
    </source>
</evidence>
<keyword evidence="2 5" id="KW-0812">Transmembrane</keyword>
<dbReference type="InterPro" id="IPR018393">
    <property type="entry name" value="NADHpl_OxRdtase_5_subgr"/>
</dbReference>
<feature type="transmembrane region" description="Helical" evidence="6">
    <location>
        <begin position="425"/>
        <end position="446"/>
    </location>
</feature>
<feature type="domain" description="NADH-Ubiquinone oxidoreductase (complex I) chain 5 N-terminal" evidence="8">
    <location>
        <begin position="78"/>
        <end position="134"/>
    </location>
</feature>
<dbReference type="Gene3D" id="1.20.5.2700">
    <property type="match status" value="1"/>
</dbReference>
<feature type="transmembrane region" description="Helical" evidence="6">
    <location>
        <begin position="659"/>
        <end position="679"/>
    </location>
</feature>
<dbReference type="Pfam" id="PF00361">
    <property type="entry name" value="Proton_antipo_M"/>
    <property type="match status" value="1"/>
</dbReference>
<feature type="transmembrane region" description="Helical" evidence="6">
    <location>
        <begin position="188"/>
        <end position="210"/>
    </location>
</feature>
<dbReference type="InterPro" id="IPR001750">
    <property type="entry name" value="ND/Mrp_TM"/>
</dbReference>
<evidence type="ECO:0000259" key="7">
    <source>
        <dbReference type="Pfam" id="PF00361"/>
    </source>
</evidence>
<organism evidence="9 10">
    <name type="scientific">Heminiphilus faecis</name>
    <dbReference type="NCBI Taxonomy" id="2601703"/>
    <lineage>
        <taxon>Bacteria</taxon>
        <taxon>Pseudomonadati</taxon>
        <taxon>Bacteroidota</taxon>
        <taxon>Bacteroidia</taxon>
        <taxon>Bacteroidales</taxon>
        <taxon>Muribaculaceae</taxon>
        <taxon>Heminiphilus</taxon>
    </lineage>
</organism>
<feature type="transmembrane region" description="Helical" evidence="6">
    <location>
        <begin position="133"/>
        <end position="151"/>
    </location>
</feature>
<evidence type="ECO:0000313" key="10">
    <source>
        <dbReference type="Proteomes" id="UP001565200"/>
    </source>
</evidence>
<feature type="transmembrane region" description="Helical" evidence="6">
    <location>
        <begin position="85"/>
        <end position="113"/>
    </location>
</feature>
<evidence type="ECO:0000313" key="9">
    <source>
        <dbReference type="EMBL" id="MEY8244760.1"/>
    </source>
</evidence>
<dbReference type="NCBIfam" id="NF005141">
    <property type="entry name" value="PRK06590.1"/>
    <property type="match status" value="1"/>
</dbReference>